<keyword evidence="2" id="KW-1185">Reference proteome</keyword>
<accession>A0ABN5BWX4</accession>
<sequence>MEVRKFLLNKHYIYYTKSGTKPDISFSVIYKEEIRAKKGIWAFMNKCFQQMLTIKTPFLNRVEAYIEYV</sequence>
<protein>
    <submittedName>
        <fullName evidence="1">Uncharacterized protein</fullName>
    </submittedName>
</protein>
<name>A0ABN5BWX4_9FLAO</name>
<organism evidence="1 2">
    <name type="scientific">Elizabethkingia anophelis R26</name>
    <dbReference type="NCBI Taxonomy" id="1246994"/>
    <lineage>
        <taxon>Bacteria</taxon>
        <taxon>Pseudomonadati</taxon>
        <taxon>Bacteroidota</taxon>
        <taxon>Flavobacteriia</taxon>
        <taxon>Flavobacteriales</taxon>
        <taxon>Weeksellaceae</taxon>
        <taxon>Elizabethkingia</taxon>
    </lineage>
</organism>
<evidence type="ECO:0000313" key="2">
    <source>
        <dbReference type="Proteomes" id="UP000190057"/>
    </source>
</evidence>
<dbReference type="Proteomes" id="UP000190057">
    <property type="component" value="Chromosome"/>
</dbReference>
<evidence type="ECO:0000313" key="1">
    <source>
        <dbReference type="EMBL" id="ATC37004.1"/>
    </source>
</evidence>
<dbReference type="EMBL" id="CP023401">
    <property type="protein sequence ID" value="ATC37004.1"/>
    <property type="molecule type" value="Genomic_DNA"/>
</dbReference>
<proteinExistence type="predicted"/>
<gene>
    <name evidence="1" type="ORF">BAZ09_012550</name>
</gene>
<reference evidence="1 2" key="1">
    <citation type="submission" date="2017-09" db="EMBL/GenBank/DDBJ databases">
        <title>Complete circularized genomes of four mosquito-derived Elizabethkingia anophelis isolates.</title>
        <authorList>
            <person name="Nicholson A.C."/>
            <person name="Xu J."/>
        </authorList>
    </citation>
    <scope>NUCLEOTIDE SEQUENCE [LARGE SCALE GENOMIC DNA]</scope>
    <source>
        <strain evidence="1 2">R26</strain>
    </source>
</reference>